<dbReference type="OrthoDB" id="2678464at2"/>
<dbReference type="Pfam" id="PF04093">
    <property type="entry name" value="MreD"/>
    <property type="match status" value="1"/>
</dbReference>
<gene>
    <name evidence="9" type="primary">mreD</name>
    <name evidence="9" type="ORF">FPZ49_01060</name>
</gene>
<dbReference type="GO" id="GO:0005886">
    <property type="term" value="C:plasma membrane"/>
    <property type="evidence" value="ECO:0007669"/>
    <property type="project" value="UniProtKB-SubCell"/>
</dbReference>
<feature type="transmembrane region" description="Helical" evidence="8">
    <location>
        <begin position="138"/>
        <end position="159"/>
    </location>
</feature>
<evidence type="ECO:0000313" key="9">
    <source>
        <dbReference type="EMBL" id="TVY11905.1"/>
    </source>
</evidence>
<evidence type="ECO:0000313" key="10">
    <source>
        <dbReference type="Proteomes" id="UP000317036"/>
    </source>
</evidence>
<proteinExistence type="inferred from homology"/>
<dbReference type="GO" id="GO:0008360">
    <property type="term" value="P:regulation of cell shape"/>
    <property type="evidence" value="ECO:0007669"/>
    <property type="project" value="UniProtKB-KW"/>
</dbReference>
<dbReference type="Proteomes" id="UP000317036">
    <property type="component" value="Unassembled WGS sequence"/>
</dbReference>
<comment type="similarity">
    <text evidence="2">Belongs to the MreD family.</text>
</comment>
<name>A0A559KIE8_9BACL</name>
<keyword evidence="4 8" id="KW-0812">Transmembrane</keyword>
<keyword evidence="5" id="KW-0133">Cell shape</keyword>
<dbReference type="NCBIfam" id="TIGR03426">
    <property type="entry name" value="shape_MreD"/>
    <property type="match status" value="1"/>
</dbReference>
<evidence type="ECO:0000256" key="6">
    <source>
        <dbReference type="ARBA" id="ARBA00022989"/>
    </source>
</evidence>
<evidence type="ECO:0000256" key="3">
    <source>
        <dbReference type="ARBA" id="ARBA00022475"/>
    </source>
</evidence>
<evidence type="ECO:0000256" key="5">
    <source>
        <dbReference type="ARBA" id="ARBA00022960"/>
    </source>
</evidence>
<evidence type="ECO:0000256" key="1">
    <source>
        <dbReference type="ARBA" id="ARBA00004651"/>
    </source>
</evidence>
<evidence type="ECO:0000256" key="8">
    <source>
        <dbReference type="SAM" id="Phobius"/>
    </source>
</evidence>
<accession>A0A559KIE8</accession>
<sequence>MNHKKIWLVLALLFWLENTIWPWLLPEAWQTKVQVAPHFILVIVMFIGLYINRHTALMYGLIFGMLQDFIYYSPMMGPISFGMGLTGYLAGLMIGRLYSSIFVSMLVIALGNLFYELIIFGLYQLFKLTHSNLEWLFLHQMLPSMLINLLFALAVYVPLRKMFESLPQKLAEADE</sequence>
<protein>
    <submittedName>
        <fullName evidence="9">Rod shape-determining protein MreD</fullName>
    </submittedName>
</protein>
<reference evidence="9 10" key="1">
    <citation type="submission" date="2019-07" db="EMBL/GenBank/DDBJ databases">
        <authorList>
            <person name="Kim J."/>
        </authorList>
    </citation>
    <scope>NUCLEOTIDE SEQUENCE [LARGE SCALE GENOMIC DNA]</scope>
    <source>
        <strain evidence="9 10">JC52</strain>
    </source>
</reference>
<dbReference type="InterPro" id="IPR007227">
    <property type="entry name" value="Cell_shape_determining_MreD"/>
</dbReference>
<evidence type="ECO:0000256" key="2">
    <source>
        <dbReference type="ARBA" id="ARBA00007776"/>
    </source>
</evidence>
<feature type="transmembrane region" description="Helical" evidence="8">
    <location>
        <begin position="105"/>
        <end position="126"/>
    </location>
</feature>
<dbReference type="EMBL" id="VNJI01000001">
    <property type="protein sequence ID" value="TVY11905.1"/>
    <property type="molecule type" value="Genomic_DNA"/>
</dbReference>
<comment type="subcellular location">
    <subcellularLocation>
        <location evidence="1">Cell membrane</location>
        <topology evidence="1">Multi-pass membrane protein</topology>
    </subcellularLocation>
</comment>
<dbReference type="AlphaFoldDB" id="A0A559KIE8"/>
<keyword evidence="6 8" id="KW-1133">Transmembrane helix</keyword>
<feature type="transmembrane region" description="Helical" evidence="8">
    <location>
        <begin position="79"/>
        <end position="98"/>
    </location>
</feature>
<evidence type="ECO:0000256" key="4">
    <source>
        <dbReference type="ARBA" id="ARBA00022692"/>
    </source>
</evidence>
<evidence type="ECO:0000256" key="7">
    <source>
        <dbReference type="ARBA" id="ARBA00023136"/>
    </source>
</evidence>
<keyword evidence="10" id="KW-1185">Reference proteome</keyword>
<keyword evidence="7 8" id="KW-0472">Membrane</keyword>
<organism evidence="9 10">
    <name type="scientific">Paenibacillus cremeus</name>
    <dbReference type="NCBI Taxonomy" id="2163881"/>
    <lineage>
        <taxon>Bacteria</taxon>
        <taxon>Bacillati</taxon>
        <taxon>Bacillota</taxon>
        <taxon>Bacilli</taxon>
        <taxon>Bacillales</taxon>
        <taxon>Paenibacillaceae</taxon>
        <taxon>Paenibacillus</taxon>
    </lineage>
</organism>
<feature type="transmembrane region" description="Helical" evidence="8">
    <location>
        <begin position="35"/>
        <end position="51"/>
    </location>
</feature>
<keyword evidence="3" id="KW-1003">Cell membrane</keyword>
<comment type="caution">
    <text evidence="9">The sequence shown here is derived from an EMBL/GenBank/DDBJ whole genome shotgun (WGS) entry which is preliminary data.</text>
</comment>
<dbReference type="RefSeq" id="WP_144842489.1">
    <property type="nucleotide sequence ID" value="NZ_VNJI01000001.1"/>
</dbReference>